<dbReference type="AlphaFoldDB" id="A0A927E6X2"/>
<comment type="caution">
    <text evidence="1">The sequence shown here is derived from an EMBL/GenBank/DDBJ whole genome shotgun (WGS) entry which is preliminary data.</text>
</comment>
<proteinExistence type="predicted"/>
<reference evidence="1" key="1">
    <citation type="submission" date="2020-09" db="EMBL/GenBank/DDBJ databases">
        <title>Bosea spartocytisi sp. nov. a root nodule endophyte of Spartocytisus supranubius in the high mountain ecosystem fo the Teide National Park (Canary Islands, Spain).</title>
        <authorList>
            <person name="Pulido-Suarez L."/>
            <person name="Peix A."/>
            <person name="Igual J.M."/>
            <person name="Socas-Perez N."/>
            <person name="Velazquez E."/>
            <person name="Flores-Felix J.D."/>
            <person name="Leon-Barrios M."/>
        </authorList>
    </citation>
    <scope>NUCLEOTIDE SEQUENCE</scope>
    <source>
        <strain evidence="1">SSUT16</strain>
    </source>
</reference>
<dbReference type="Proteomes" id="UP000619295">
    <property type="component" value="Unassembled WGS sequence"/>
</dbReference>
<dbReference type="RefSeq" id="WP_191123712.1">
    <property type="nucleotide sequence ID" value="NZ_JACXWY010000003.1"/>
</dbReference>
<dbReference type="EMBL" id="JACXWY010000003">
    <property type="protein sequence ID" value="MBD3845312.1"/>
    <property type="molecule type" value="Genomic_DNA"/>
</dbReference>
<name>A0A927E6X2_9HYPH</name>
<gene>
    <name evidence="1" type="ORF">IED13_06365</name>
</gene>
<evidence type="ECO:0000313" key="1">
    <source>
        <dbReference type="EMBL" id="MBD3845312.1"/>
    </source>
</evidence>
<organism evidence="1 2">
    <name type="scientific">Bosea spartocytisi</name>
    <dbReference type="NCBI Taxonomy" id="2773451"/>
    <lineage>
        <taxon>Bacteria</taxon>
        <taxon>Pseudomonadati</taxon>
        <taxon>Pseudomonadota</taxon>
        <taxon>Alphaproteobacteria</taxon>
        <taxon>Hyphomicrobiales</taxon>
        <taxon>Boseaceae</taxon>
        <taxon>Bosea</taxon>
    </lineage>
</organism>
<keyword evidence="2" id="KW-1185">Reference proteome</keyword>
<sequence length="91" mass="9624">MFTSVSDSAAAADGGSLALFVERLDGAVETFVINRSIASRGSASYNKVSSSLRTLSPEDYPAIADALEPLLPETPGIHPLAEFIRTLRVQS</sequence>
<accession>A0A927E6X2</accession>
<protein>
    <submittedName>
        <fullName evidence="1">Uncharacterized protein</fullName>
    </submittedName>
</protein>
<evidence type="ECO:0000313" key="2">
    <source>
        <dbReference type="Proteomes" id="UP000619295"/>
    </source>
</evidence>